<evidence type="ECO:0000313" key="1">
    <source>
        <dbReference type="EMBL" id="MET1254792.1"/>
    </source>
</evidence>
<keyword evidence="2" id="KW-1185">Reference proteome</keyword>
<dbReference type="InterPro" id="IPR050447">
    <property type="entry name" value="Erg6_SMT_methyltransf"/>
</dbReference>
<name>A0ABV2BS84_9GAMM</name>
<comment type="caution">
    <text evidence="1">The sequence shown here is derived from an EMBL/GenBank/DDBJ whole genome shotgun (WGS) entry which is preliminary data.</text>
</comment>
<sequence length="271" mass="30906">MHSKRDSLLKRWHSLTISPKKCQQKWGKAYWKDVDGYREVNCVDCPSFNAQRQQCSIGFGSPLRKCVVSSIEAHLHDCQNQQVLEIGFGKFMLARNLIKRSGGTWTGIEPRRPKSEVAQLGKGGYGHATYIPFEDKTFDKIFAIQSIEHWGQKAGAALREPSDYAACFAEVARVLKPGGTIYFDAPIHFHGHEMFIMGDLAKIQSYLMNEHWTNVHIEKWREQSAPLKPYDPPQNVLVDWPIEITSYPETQVKLAREKGSVWMIAITAEKT</sequence>
<dbReference type="EC" id="2.1.-.-" evidence="1"/>
<accession>A0ABV2BS84</accession>
<organism evidence="1 2">
    <name type="scientific">Aliikangiella maris</name>
    <dbReference type="NCBI Taxonomy" id="3162458"/>
    <lineage>
        <taxon>Bacteria</taxon>
        <taxon>Pseudomonadati</taxon>
        <taxon>Pseudomonadota</taxon>
        <taxon>Gammaproteobacteria</taxon>
        <taxon>Oceanospirillales</taxon>
        <taxon>Pleioneaceae</taxon>
        <taxon>Aliikangiella</taxon>
    </lineage>
</organism>
<evidence type="ECO:0000313" key="2">
    <source>
        <dbReference type="Proteomes" id="UP001548189"/>
    </source>
</evidence>
<dbReference type="Pfam" id="PF08241">
    <property type="entry name" value="Methyltransf_11"/>
    <property type="match status" value="1"/>
</dbReference>
<dbReference type="CDD" id="cd02440">
    <property type="entry name" value="AdoMet_MTases"/>
    <property type="match status" value="1"/>
</dbReference>
<dbReference type="PANTHER" id="PTHR44068">
    <property type="entry name" value="ZGC:194242"/>
    <property type="match status" value="1"/>
</dbReference>
<dbReference type="EMBL" id="JBEVCJ010000005">
    <property type="protein sequence ID" value="MET1254792.1"/>
    <property type="molecule type" value="Genomic_DNA"/>
</dbReference>
<gene>
    <name evidence="1" type="ORF">ABVT43_06625</name>
</gene>
<reference evidence="1 2" key="1">
    <citation type="submission" date="2024-06" db="EMBL/GenBank/DDBJ databases">
        <authorList>
            <person name="Li F."/>
        </authorList>
    </citation>
    <scope>NUCLEOTIDE SEQUENCE [LARGE SCALE GENOMIC DNA]</scope>
    <source>
        <strain evidence="1 2">GXAS 311</strain>
    </source>
</reference>
<protein>
    <submittedName>
        <fullName evidence="1">Class I SAM-dependent methyltransferase</fullName>
        <ecNumber evidence="1">2.1.-.-</ecNumber>
    </submittedName>
</protein>
<dbReference type="InterPro" id="IPR013216">
    <property type="entry name" value="Methyltransf_11"/>
</dbReference>
<dbReference type="PANTHER" id="PTHR44068:SF11">
    <property type="entry name" value="GERANYL DIPHOSPHATE 2-C-METHYLTRANSFERASE"/>
    <property type="match status" value="1"/>
</dbReference>
<dbReference type="GO" id="GO:0008168">
    <property type="term" value="F:methyltransferase activity"/>
    <property type="evidence" value="ECO:0007669"/>
    <property type="project" value="UniProtKB-KW"/>
</dbReference>
<dbReference type="SUPFAM" id="SSF53335">
    <property type="entry name" value="S-adenosyl-L-methionine-dependent methyltransferases"/>
    <property type="match status" value="1"/>
</dbReference>
<dbReference type="InterPro" id="IPR029063">
    <property type="entry name" value="SAM-dependent_MTases_sf"/>
</dbReference>
<dbReference type="GO" id="GO:0032259">
    <property type="term" value="P:methylation"/>
    <property type="evidence" value="ECO:0007669"/>
    <property type="project" value="UniProtKB-KW"/>
</dbReference>
<proteinExistence type="predicted"/>
<dbReference type="Proteomes" id="UP001548189">
    <property type="component" value="Unassembled WGS sequence"/>
</dbReference>
<keyword evidence="1" id="KW-0808">Transferase</keyword>
<keyword evidence="1" id="KW-0489">Methyltransferase</keyword>
<dbReference type="Gene3D" id="3.40.50.150">
    <property type="entry name" value="Vaccinia Virus protein VP39"/>
    <property type="match status" value="1"/>
</dbReference>